<evidence type="ECO:0000256" key="7">
    <source>
        <dbReference type="RuleBase" id="RU003707"/>
    </source>
</evidence>
<dbReference type="Gene3D" id="3.90.226.10">
    <property type="entry name" value="2-enoyl-CoA Hydratase, Chain A, domain 1"/>
    <property type="match status" value="1"/>
</dbReference>
<dbReference type="PANTHER" id="PTHR11941">
    <property type="entry name" value="ENOYL-COA HYDRATASE-RELATED"/>
    <property type="match status" value="1"/>
</dbReference>
<dbReference type="GO" id="GO:0006635">
    <property type="term" value="P:fatty acid beta-oxidation"/>
    <property type="evidence" value="ECO:0007669"/>
    <property type="project" value="TreeGrafter"/>
</dbReference>
<dbReference type="GO" id="GO:0004300">
    <property type="term" value="F:enoyl-CoA hydratase activity"/>
    <property type="evidence" value="ECO:0007669"/>
    <property type="project" value="UniProtKB-EC"/>
</dbReference>
<evidence type="ECO:0000256" key="4">
    <source>
        <dbReference type="ARBA" id="ARBA00023098"/>
    </source>
</evidence>
<dbReference type="EMBL" id="LZMF01000081">
    <property type="protein sequence ID" value="OBK86940.1"/>
    <property type="molecule type" value="Genomic_DNA"/>
</dbReference>
<dbReference type="Proteomes" id="UP000093759">
    <property type="component" value="Unassembled WGS sequence"/>
</dbReference>
<evidence type="ECO:0000256" key="5">
    <source>
        <dbReference type="ARBA" id="ARBA00023709"/>
    </source>
</evidence>
<dbReference type="AlphaFoldDB" id="A0A1A3TWD4"/>
<accession>A0A1A3TWD4</accession>
<evidence type="ECO:0000256" key="2">
    <source>
        <dbReference type="ARBA" id="ARBA00005254"/>
    </source>
</evidence>
<comment type="caution">
    <text evidence="8">The sequence shown here is derived from an EMBL/GenBank/DDBJ whole genome shotgun (WGS) entry which is preliminary data.</text>
</comment>
<keyword evidence="4" id="KW-0443">Lipid metabolism</keyword>
<comment type="catalytic activity">
    <reaction evidence="5">
        <text>a (3S)-3-hydroxyacyl-CoA = a (2E)-enoyl-CoA + H2O</text>
        <dbReference type="Rhea" id="RHEA:16105"/>
        <dbReference type="ChEBI" id="CHEBI:15377"/>
        <dbReference type="ChEBI" id="CHEBI:57318"/>
        <dbReference type="ChEBI" id="CHEBI:58856"/>
        <dbReference type="EC" id="4.2.1.17"/>
    </reaction>
</comment>
<dbReference type="PANTHER" id="PTHR11941:SF133">
    <property type="entry name" value="1,2-EPOXYPHENYLACETYL-COA ISOMERASE"/>
    <property type="match status" value="1"/>
</dbReference>
<keyword evidence="3" id="KW-0276">Fatty acid metabolism</keyword>
<organism evidence="8 9">
    <name type="scientific">Mycolicibacter sinensis (strain JDM601)</name>
    <name type="common">Mycobacterium sinense</name>
    <dbReference type="NCBI Taxonomy" id="875328"/>
    <lineage>
        <taxon>Bacteria</taxon>
        <taxon>Bacillati</taxon>
        <taxon>Actinomycetota</taxon>
        <taxon>Actinomycetes</taxon>
        <taxon>Mycobacteriales</taxon>
        <taxon>Mycobacteriaceae</taxon>
        <taxon>Mycolicibacter</taxon>
    </lineage>
</organism>
<evidence type="ECO:0008006" key="10">
    <source>
        <dbReference type="Google" id="ProtNLM"/>
    </source>
</evidence>
<dbReference type="RefSeq" id="WP_065024960.1">
    <property type="nucleotide sequence ID" value="NZ_LZMF01000081.1"/>
</dbReference>
<dbReference type="InterPro" id="IPR001753">
    <property type="entry name" value="Enoyl-CoA_hydra/iso"/>
</dbReference>
<evidence type="ECO:0000313" key="8">
    <source>
        <dbReference type="EMBL" id="OBK86940.1"/>
    </source>
</evidence>
<gene>
    <name evidence="8" type="ORF">A5648_04920</name>
</gene>
<evidence type="ECO:0000256" key="1">
    <source>
        <dbReference type="ARBA" id="ARBA00002994"/>
    </source>
</evidence>
<dbReference type="PROSITE" id="PS00166">
    <property type="entry name" value="ENOYL_COA_HYDRATASE"/>
    <property type="match status" value="1"/>
</dbReference>
<evidence type="ECO:0000256" key="3">
    <source>
        <dbReference type="ARBA" id="ARBA00022832"/>
    </source>
</evidence>
<dbReference type="InterPro" id="IPR018376">
    <property type="entry name" value="Enoyl-CoA_hyd/isom_CS"/>
</dbReference>
<dbReference type="SUPFAM" id="SSF52096">
    <property type="entry name" value="ClpP/crotonase"/>
    <property type="match status" value="1"/>
</dbReference>
<comment type="function">
    <text evidence="1">Could possibly oxidize fatty acids using specific components.</text>
</comment>
<comment type="catalytic activity">
    <reaction evidence="6">
        <text>a 4-saturated-(3S)-3-hydroxyacyl-CoA = a (3E)-enoyl-CoA + H2O</text>
        <dbReference type="Rhea" id="RHEA:20724"/>
        <dbReference type="ChEBI" id="CHEBI:15377"/>
        <dbReference type="ChEBI" id="CHEBI:58521"/>
        <dbReference type="ChEBI" id="CHEBI:137480"/>
        <dbReference type="EC" id="4.2.1.17"/>
    </reaction>
</comment>
<sequence>MIGATIDAGTATITLDRPGRLNALTWSVMDQIRAALVELGGRDDVHALVITGAGAGFCAGYDLIDLDCAGGDLPAAVQSGMAASLNPLCQAIIDAPVPVVAAVNGPCAGGGLGLALLADMVVAAESSYFLVPQVSALGIVPDAGASWILARVLGRARALGMMLTGCRVGAAQAEEWGLIWRCVPDNDLMQEAAALARELGRRRGPVVATRKLVDSAVQSPLGEQLVCETREQSIALCDPGVSERIRGFAIRSRRHGRPN</sequence>
<proteinExistence type="inferred from homology"/>
<dbReference type="InterPro" id="IPR029045">
    <property type="entry name" value="ClpP/crotonase-like_dom_sf"/>
</dbReference>
<evidence type="ECO:0000313" key="9">
    <source>
        <dbReference type="Proteomes" id="UP000093759"/>
    </source>
</evidence>
<name>A0A1A3TWD4_MYCSD</name>
<dbReference type="CDD" id="cd06558">
    <property type="entry name" value="crotonase-like"/>
    <property type="match status" value="1"/>
</dbReference>
<reference evidence="9" key="1">
    <citation type="submission" date="2016-06" db="EMBL/GenBank/DDBJ databases">
        <authorList>
            <person name="Sutton G."/>
            <person name="Brinkac L."/>
            <person name="Sanka R."/>
            <person name="Adams M."/>
            <person name="Lau E."/>
            <person name="Garcia-Basteiro A."/>
            <person name="Lopez-Varela E."/>
            <person name="Palencia S."/>
        </authorList>
    </citation>
    <scope>NUCLEOTIDE SEQUENCE [LARGE SCALE GENOMIC DNA]</scope>
    <source>
        <strain evidence="9">1274684.2</strain>
    </source>
</reference>
<dbReference type="Pfam" id="PF00378">
    <property type="entry name" value="ECH_1"/>
    <property type="match status" value="1"/>
</dbReference>
<protein>
    <recommendedName>
        <fullName evidence="10">Enoyl-CoA hydratase</fullName>
    </recommendedName>
</protein>
<comment type="similarity">
    <text evidence="2 7">Belongs to the enoyl-CoA hydratase/isomerase family.</text>
</comment>
<evidence type="ECO:0000256" key="6">
    <source>
        <dbReference type="ARBA" id="ARBA00023717"/>
    </source>
</evidence>